<dbReference type="GO" id="GO:0008330">
    <property type="term" value="F:protein tyrosine/threonine phosphatase activity"/>
    <property type="evidence" value="ECO:0007669"/>
    <property type="project" value="TreeGrafter"/>
</dbReference>
<feature type="region of interest" description="Disordered" evidence="2">
    <location>
        <begin position="1"/>
        <end position="34"/>
    </location>
</feature>
<protein>
    <recommendedName>
        <fullName evidence="3">Tyrosine specific protein phosphatases domain-containing protein</fullName>
    </recommendedName>
</protein>
<comment type="caution">
    <text evidence="4">The sequence shown here is derived from an EMBL/GenBank/DDBJ whole genome shotgun (WGS) entry which is preliminary data.</text>
</comment>
<dbReference type="GO" id="GO:0017017">
    <property type="term" value="F:MAP kinase tyrosine/serine/threonine phosphatase activity"/>
    <property type="evidence" value="ECO:0007669"/>
    <property type="project" value="TreeGrafter"/>
</dbReference>
<feature type="domain" description="Tyrosine specific protein phosphatases" evidence="3">
    <location>
        <begin position="386"/>
        <end position="410"/>
    </location>
</feature>
<dbReference type="OrthoDB" id="273181at2759"/>
<dbReference type="GO" id="GO:0033550">
    <property type="term" value="F:MAP kinase tyrosine phosphatase activity"/>
    <property type="evidence" value="ECO:0007669"/>
    <property type="project" value="TreeGrafter"/>
</dbReference>
<dbReference type="VEuPathDB" id="TriTrypDB:Lsey_0133_0050"/>
<keyword evidence="5" id="KW-1185">Reference proteome</keyword>
<feature type="region of interest" description="Disordered" evidence="2">
    <location>
        <begin position="422"/>
        <end position="454"/>
    </location>
</feature>
<gene>
    <name evidence="4" type="ORF">ABL78_4540</name>
</gene>
<dbReference type="Proteomes" id="UP000038009">
    <property type="component" value="Unassembled WGS sequence"/>
</dbReference>
<feature type="compositionally biased region" description="Polar residues" evidence="2">
    <location>
        <begin position="422"/>
        <end position="434"/>
    </location>
</feature>
<evidence type="ECO:0000313" key="5">
    <source>
        <dbReference type="Proteomes" id="UP000038009"/>
    </source>
</evidence>
<feature type="compositionally biased region" description="Low complexity" evidence="2">
    <location>
        <begin position="443"/>
        <end position="454"/>
    </location>
</feature>
<organism evidence="4 5">
    <name type="scientific">Leptomonas seymouri</name>
    <dbReference type="NCBI Taxonomy" id="5684"/>
    <lineage>
        <taxon>Eukaryota</taxon>
        <taxon>Discoba</taxon>
        <taxon>Euglenozoa</taxon>
        <taxon>Kinetoplastea</taxon>
        <taxon>Metakinetoplastina</taxon>
        <taxon>Trypanosomatida</taxon>
        <taxon>Trypanosomatidae</taxon>
        <taxon>Leishmaniinae</taxon>
        <taxon>Leptomonas</taxon>
    </lineage>
</organism>
<sequence length="509" mass="53829">MSSHALHHPSEERAAAPKGPASSHAHSGSPDGGNIVESLNAFLHAWTVKQQRAVSESPPPPASSCDDYLDQFPPPLSAQLPRSFRPCEMVPAVYLGSWSDVGTDVVALIHRLQEATSDRAAENALPMRAAAPQQMALLIRACPLPGVMGPQLELHVARARKSGTRRAPAAPSAFEQRLAKMAPPVRQPASTTGETLGSVHDVEVMHISLTDLYRRVCAALGSDSSSASPSSRSTLAQWLCPDAPAIASPPAAPSSATCRGSIPAQFSREEWKTCVGAVQEVLLGDSSACMGSIPATWRDVHLYWRLVLPILDSPTVPIQQYFALTTLVMHAALSLKAHSNYTKWLSGEVGAVGNADTTPVNGEDAHSACVATKSERADSVAAAAQPCVVVHCQAGKSRSVSFVAAFLLQEWMMWYRVTQSQPTAGKSASPSTGTELPDNAHETPAGCAASSTTAAPSTSQAKNICVSTTARRLVDTVIAHLRRRRLCVDVNLGFDAQLHAIASAFIGDL</sequence>
<dbReference type="GO" id="GO:0005737">
    <property type="term" value="C:cytoplasm"/>
    <property type="evidence" value="ECO:0007669"/>
    <property type="project" value="TreeGrafter"/>
</dbReference>
<evidence type="ECO:0000256" key="2">
    <source>
        <dbReference type="SAM" id="MobiDB-lite"/>
    </source>
</evidence>
<dbReference type="PANTHER" id="PTHR10159:SF519">
    <property type="entry name" value="DUAL SPECIFICITY PROTEIN PHOSPHATASE MPK3"/>
    <property type="match status" value="1"/>
</dbReference>
<keyword evidence="1" id="KW-0378">Hydrolase</keyword>
<dbReference type="InterPro" id="IPR029021">
    <property type="entry name" value="Prot-tyrosine_phosphatase-like"/>
</dbReference>
<dbReference type="SUPFAM" id="SSF52799">
    <property type="entry name" value="(Phosphotyrosine protein) phosphatases II"/>
    <property type="match status" value="1"/>
</dbReference>
<reference evidence="4 5" key="1">
    <citation type="journal article" date="2015" name="PLoS Pathog.">
        <title>Leptomonas seymouri: Adaptations to the Dixenous Life Cycle Analyzed by Genome Sequencing, Transcriptome Profiling and Co-infection with Leishmania donovani.</title>
        <authorList>
            <person name="Kraeva N."/>
            <person name="Butenko A."/>
            <person name="Hlavacova J."/>
            <person name="Kostygov A."/>
            <person name="Myskova J."/>
            <person name="Grybchuk D."/>
            <person name="Lestinova T."/>
            <person name="Votypka J."/>
            <person name="Volf P."/>
            <person name="Opperdoes F."/>
            <person name="Flegontov P."/>
            <person name="Lukes J."/>
            <person name="Yurchenko V."/>
        </authorList>
    </citation>
    <scope>NUCLEOTIDE SEQUENCE [LARGE SCALE GENOMIC DNA]</scope>
    <source>
        <strain evidence="4 5">ATCC 30220</strain>
    </source>
</reference>
<dbReference type="EMBL" id="LJSK01000133">
    <property type="protein sequence ID" value="KPI86389.1"/>
    <property type="molecule type" value="Genomic_DNA"/>
</dbReference>
<dbReference type="GO" id="GO:0043409">
    <property type="term" value="P:negative regulation of MAPK cascade"/>
    <property type="evidence" value="ECO:0007669"/>
    <property type="project" value="TreeGrafter"/>
</dbReference>
<dbReference type="PANTHER" id="PTHR10159">
    <property type="entry name" value="DUAL SPECIFICITY PROTEIN PHOSPHATASE"/>
    <property type="match status" value="1"/>
</dbReference>
<evidence type="ECO:0000313" key="4">
    <source>
        <dbReference type="EMBL" id="KPI86389.1"/>
    </source>
</evidence>
<dbReference type="PROSITE" id="PS50056">
    <property type="entry name" value="TYR_PHOSPHATASE_2"/>
    <property type="match status" value="1"/>
</dbReference>
<evidence type="ECO:0000256" key="1">
    <source>
        <dbReference type="ARBA" id="ARBA00022912"/>
    </source>
</evidence>
<name>A0A0N0P5F1_LEPSE</name>
<dbReference type="AlphaFoldDB" id="A0A0N0P5F1"/>
<dbReference type="Gene3D" id="3.90.190.10">
    <property type="entry name" value="Protein tyrosine phosphatase superfamily"/>
    <property type="match status" value="1"/>
</dbReference>
<proteinExistence type="predicted"/>
<evidence type="ECO:0000259" key="3">
    <source>
        <dbReference type="PROSITE" id="PS50056"/>
    </source>
</evidence>
<dbReference type="InterPro" id="IPR000387">
    <property type="entry name" value="Tyr_Pase_dom"/>
</dbReference>
<dbReference type="OMA" id="FRPNEMM"/>
<accession>A0A0N0P5F1</accession>
<keyword evidence="1" id="KW-0904">Protein phosphatase</keyword>